<proteinExistence type="predicted"/>
<name>A0ABQ5F8V2_9ASTR</name>
<reference evidence="2" key="2">
    <citation type="submission" date="2022-01" db="EMBL/GenBank/DDBJ databases">
        <authorList>
            <person name="Yamashiro T."/>
            <person name="Shiraishi A."/>
            <person name="Satake H."/>
            <person name="Nakayama K."/>
        </authorList>
    </citation>
    <scope>NUCLEOTIDE SEQUENCE</scope>
</reference>
<keyword evidence="2" id="KW-0695">RNA-directed DNA polymerase</keyword>
<dbReference type="InterPro" id="IPR041577">
    <property type="entry name" value="RT_RNaseH_2"/>
</dbReference>
<evidence type="ECO:0000259" key="1">
    <source>
        <dbReference type="Pfam" id="PF17919"/>
    </source>
</evidence>
<dbReference type="InterPro" id="IPR043502">
    <property type="entry name" value="DNA/RNA_pol_sf"/>
</dbReference>
<evidence type="ECO:0000313" key="3">
    <source>
        <dbReference type="Proteomes" id="UP001151760"/>
    </source>
</evidence>
<dbReference type="Gene3D" id="2.40.70.10">
    <property type="entry name" value="Acid Proteases"/>
    <property type="match status" value="1"/>
</dbReference>
<organism evidence="2 3">
    <name type="scientific">Tanacetum coccineum</name>
    <dbReference type="NCBI Taxonomy" id="301880"/>
    <lineage>
        <taxon>Eukaryota</taxon>
        <taxon>Viridiplantae</taxon>
        <taxon>Streptophyta</taxon>
        <taxon>Embryophyta</taxon>
        <taxon>Tracheophyta</taxon>
        <taxon>Spermatophyta</taxon>
        <taxon>Magnoliopsida</taxon>
        <taxon>eudicotyledons</taxon>
        <taxon>Gunneridae</taxon>
        <taxon>Pentapetalae</taxon>
        <taxon>asterids</taxon>
        <taxon>campanulids</taxon>
        <taxon>Asterales</taxon>
        <taxon>Asteraceae</taxon>
        <taxon>Asteroideae</taxon>
        <taxon>Anthemideae</taxon>
        <taxon>Anthemidinae</taxon>
        <taxon>Tanacetum</taxon>
    </lineage>
</organism>
<comment type="caution">
    <text evidence="2">The sequence shown here is derived from an EMBL/GenBank/DDBJ whole genome shotgun (WGS) entry which is preliminary data.</text>
</comment>
<dbReference type="GO" id="GO:0003964">
    <property type="term" value="F:RNA-directed DNA polymerase activity"/>
    <property type="evidence" value="ECO:0007669"/>
    <property type="project" value="UniProtKB-KW"/>
</dbReference>
<dbReference type="Proteomes" id="UP001151760">
    <property type="component" value="Unassembled WGS sequence"/>
</dbReference>
<dbReference type="PANTHER" id="PTHR33067">
    <property type="entry name" value="RNA-DIRECTED DNA POLYMERASE-RELATED"/>
    <property type="match status" value="1"/>
</dbReference>
<accession>A0ABQ5F8V2</accession>
<dbReference type="CDD" id="cd00303">
    <property type="entry name" value="retropepsin_like"/>
    <property type="match status" value="1"/>
</dbReference>
<keyword evidence="3" id="KW-1185">Reference proteome</keyword>
<dbReference type="SUPFAM" id="SSF56672">
    <property type="entry name" value="DNA/RNA polymerases"/>
    <property type="match status" value="1"/>
</dbReference>
<reference evidence="2" key="1">
    <citation type="journal article" date="2022" name="Int. J. Mol. Sci.">
        <title>Draft Genome of Tanacetum Coccineum: Genomic Comparison of Closely Related Tanacetum-Family Plants.</title>
        <authorList>
            <person name="Yamashiro T."/>
            <person name="Shiraishi A."/>
            <person name="Nakayama K."/>
            <person name="Satake H."/>
        </authorList>
    </citation>
    <scope>NUCLEOTIDE SEQUENCE</scope>
</reference>
<dbReference type="PANTHER" id="PTHR33067:SF35">
    <property type="entry name" value="ASPARTIC PEPTIDASE DDI1-TYPE DOMAIN-CONTAINING PROTEIN"/>
    <property type="match status" value="1"/>
</dbReference>
<feature type="domain" description="Reverse transcriptase/retrotransposon-derived protein RNase H-like" evidence="1">
    <location>
        <begin position="340"/>
        <end position="377"/>
    </location>
</feature>
<gene>
    <name evidence="2" type="ORF">Tco_1002873</name>
</gene>
<dbReference type="Pfam" id="PF17919">
    <property type="entry name" value="RT_RNaseH_2"/>
    <property type="match status" value="1"/>
</dbReference>
<protein>
    <submittedName>
        <fullName evidence="2">Reverse transcriptase domain-containing protein</fullName>
    </submittedName>
</protein>
<sequence>MRTRNSYFPNNSNVTIPRRRNRNRVPNIVEPELRTIVAPMAERTMEELLRAPTEGYGEAIVLPKINADHFEIKTNLLQLVQANPFYGRENDNPHAHINSFKRITSTLRFRNVPNDVIKLMMFPYSLEGAAKTWLCWNEEPRRSSDKEQKNFKFMFDANPNAVSPIAKPGSTEVRYMVRAQFTEYALLLMPRFAPKIKSLLMNKEKLLELAKIPLNENCSAMLLKKLPKNLGDPGKFLIPCNFPWMDICHALADLGASINLMPLSIWRNLSLPKLTPTEMDLLELSGTDRLPILKGLAEDVFVKVGKFHFPIDFVVVDFETDLRVPLILGRSFLRAGRALVDTLKKKLTEAPILVVPDWNLPFELMCDASDFAIGVCMGKKLLGLSSIAWHEGPFGGIHRANLTARKVFETVSFGIPYIEDAIDDQICDTLSKETPNRQHFTIENKYILVAVDYLSKWVEAKALPINDARTKKLHDSNIKNRIFNVGDRVLLFKSRLKIFSRKLKTRWSGPFTVTKVFPYGTIELSQPDGPNFKVNGHRVKHYFGGDLPPKEVQDLHTLSKDE</sequence>
<keyword evidence="2" id="KW-0548">Nucleotidyltransferase</keyword>
<dbReference type="EMBL" id="BQNB010017101">
    <property type="protein sequence ID" value="GJT59340.1"/>
    <property type="molecule type" value="Genomic_DNA"/>
</dbReference>
<keyword evidence="2" id="KW-0808">Transferase</keyword>
<evidence type="ECO:0000313" key="2">
    <source>
        <dbReference type="EMBL" id="GJT59340.1"/>
    </source>
</evidence>
<dbReference type="InterPro" id="IPR021109">
    <property type="entry name" value="Peptidase_aspartic_dom_sf"/>
</dbReference>